<keyword evidence="1" id="KW-0012">Acyltransferase</keyword>
<dbReference type="Gene3D" id="2.160.10.10">
    <property type="entry name" value="Hexapeptide repeat proteins"/>
    <property type="match status" value="1"/>
</dbReference>
<keyword evidence="2" id="KW-1185">Reference proteome</keyword>
<name>A0ABW4CHT0_9LACO</name>
<dbReference type="InterPro" id="IPR051159">
    <property type="entry name" value="Hexapeptide_acetyltransf"/>
</dbReference>
<dbReference type="Proteomes" id="UP001597196">
    <property type="component" value="Unassembled WGS sequence"/>
</dbReference>
<keyword evidence="1" id="KW-0808">Transferase</keyword>
<comment type="caution">
    <text evidence="1">The sequence shown here is derived from an EMBL/GenBank/DDBJ whole genome shotgun (WGS) entry which is preliminary data.</text>
</comment>
<dbReference type="SUPFAM" id="SSF51161">
    <property type="entry name" value="Trimeric LpxA-like enzymes"/>
    <property type="match status" value="1"/>
</dbReference>
<reference evidence="2" key="1">
    <citation type="journal article" date="2019" name="Int. J. Syst. Evol. Microbiol.">
        <title>The Global Catalogue of Microorganisms (GCM) 10K type strain sequencing project: providing services to taxonomists for standard genome sequencing and annotation.</title>
        <authorList>
            <consortium name="The Broad Institute Genomics Platform"/>
            <consortium name="The Broad Institute Genome Sequencing Center for Infectious Disease"/>
            <person name="Wu L."/>
            <person name="Ma J."/>
        </authorList>
    </citation>
    <scope>NUCLEOTIDE SEQUENCE [LARGE SCALE GENOMIC DNA]</scope>
    <source>
        <strain evidence="2">CCM 8980</strain>
    </source>
</reference>
<dbReference type="PANTHER" id="PTHR23416">
    <property type="entry name" value="SIALIC ACID SYNTHASE-RELATED"/>
    <property type="match status" value="1"/>
</dbReference>
<accession>A0ABW4CHT0</accession>
<evidence type="ECO:0000313" key="1">
    <source>
        <dbReference type="EMBL" id="MFD1429533.1"/>
    </source>
</evidence>
<proteinExistence type="predicted"/>
<dbReference type="PANTHER" id="PTHR23416:SF78">
    <property type="entry name" value="LIPOPOLYSACCHARIDE BIOSYNTHESIS O-ACETYL TRANSFERASE WBBJ-RELATED"/>
    <property type="match status" value="1"/>
</dbReference>
<sequence>MEIVTKTSDFDNLATNRVIINGENNVQMTNSSIQFEGSGNRLFLDNNARLNKTRLKFHGNNSCICVRATKNGKVSISAGIYSNSILFFGEDCTFNGVLNLVLSEHHNVVIGADCMFSFNCWIRNADAHLIYNVEDLERSNVSKDILLGDHVWIGQNCTILKGAYVGSGAILGLGSIVAGRVPSNTILAGNPGKVVRSGVFWTRTPTHGFDVEASDASMVYQGDPSKYLFSGNPNVGLFQQELAQYSASAPQYQENAPVERILKRLIAIGPLVVTVGQRLSKIHKPHRFFWQGARA</sequence>
<dbReference type="RefSeq" id="WP_203628371.1">
    <property type="nucleotide sequence ID" value="NZ_BOLQ01000024.1"/>
</dbReference>
<protein>
    <submittedName>
        <fullName evidence="1">Acyltransferase</fullName>
    </submittedName>
</protein>
<evidence type="ECO:0000313" key="2">
    <source>
        <dbReference type="Proteomes" id="UP001597196"/>
    </source>
</evidence>
<dbReference type="CDD" id="cd04647">
    <property type="entry name" value="LbH_MAT_like"/>
    <property type="match status" value="1"/>
</dbReference>
<dbReference type="InterPro" id="IPR011004">
    <property type="entry name" value="Trimer_LpxA-like_sf"/>
</dbReference>
<gene>
    <name evidence="1" type="ORF">ACFQ4P_04630</name>
</gene>
<dbReference type="GO" id="GO:0016746">
    <property type="term" value="F:acyltransferase activity"/>
    <property type="evidence" value="ECO:0007669"/>
    <property type="project" value="UniProtKB-KW"/>
</dbReference>
<organism evidence="1 2">
    <name type="scientific">Lacticaseibacillus mingshuiensis</name>
    <dbReference type="NCBI Taxonomy" id="2799574"/>
    <lineage>
        <taxon>Bacteria</taxon>
        <taxon>Bacillati</taxon>
        <taxon>Bacillota</taxon>
        <taxon>Bacilli</taxon>
        <taxon>Lactobacillales</taxon>
        <taxon>Lactobacillaceae</taxon>
        <taxon>Lacticaseibacillus</taxon>
    </lineage>
</organism>
<dbReference type="EMBL" id="JBHTOC010000005">
    <property type="protein sequence ID" value="MFD1429533.1"/>
    <property type="molecule type" value="Genomic_DNA"/>
</dbReference>